<evidence type="ECO:0000256" key="6">
    <source>
        <dbReference type="HAMAP-Rule" id="MF_01007"/>
    </source>
</evidence>
<dbReference type="AlphaFoldDB" id="A0A9D1JWZ0"/>
<dbReference type="Pfam" id="PF01795">
    <property type="entry name" value="Methyltransf_5"/>
    <property type="match status" value="1"/>
</dbReference>
<dbReference type="NCBIfam" id="TIGR00006">
    <property type="entry name" value="16S rRNA (cytosine(1402)-N(4))-methyltransferase RsmH"/>
    <property type="match status" value="1"/>
</dbReference>
<evidence type="ECO:0000256" key="1">
    <source>
        <dbReference type="ARBA" id="ARBA00010396"/>
    </source>
</evidence>
<keyword evidence="6" id="KW-0963">Cytoplasm</keyword>
<comment type="caution">
    <text evidence="7">The sequence shown here is derived from an EMBL/GenBank/DDBJ whole genome shotgun (WGS) entry which is preliminary data.</text>
</comment>
<dbReference type="PANTHER" id="PTHR11265">
    <property type="entry name" value="S-ADENOSYL-METHYLTRANSFERASE MRAW"/>
    <property type="match status" value="1"/>
</dbReference>
<dbReference type="PANTHER" id="PTHR11265:SF0">
    <property type="entry name" value="12S RRNA N4-METHYLCYTIDINE METHYLTRANSFERASE"/>
    <property type="match status" value="1"/>
</dbReference>
<dbReference type="GO" id="GO:0005737">
    <property type="term" value="C:cytoplasm"/>
    <property type="evidence" value="ECO:0007669"/>
    <property type="project" value="UniProtKB-SubCell"/>
</dbReference>
<evidence type="ECO:0000313" key="7">
    <source>
        <dbReference type="EMBL" id="HIS73580.1"/>
    </source>
</evidence>
<accession>A0A9D1JWZ0</accession>
<comment type="function">
    <text evidence="6">Specifically methylates the N4 position of cytidine in position 1402 (C1402) of 16S rRNA.</text>
</comment>
<dbReference type="Gene3D" id="3.40.50.150">
    <property type="entry name" value="Vaccinia Virus protein VP39"/>
    <property type="match status" value="1"/>
</dbReference>
<keyword evidence="2 6" id="KW-0698">rRNA processing</keyword>
<feature type="binding site" evidence="6">
    <location>
        <position position="103"/>
    </location>
    <ligand>
        <name>S-adenosyl-L-methionine</name>
        <dbReference type="ChEBI" id="CHEBI:59789"/>
    </ligand>
</feature>
<keyword evidence="5 6" id="KW-0949">S-adenosyl-L-methionine</keyword>
<keyword evidence="4 6" id="KW-0808">Transferase</keyword>
<reference evidence="7" key="2">
    <citation type="journal article" date="2021" name="PeerJ">
        <title>Extensive microbial diversity within the chicken gut microbiome revealed by metagenomics and culture.</title>
        <authorList>
            <person name="Gilroy R."/>
            <person name="Ravi A."/>
            <person name="Getino M."/>
            <person name="Pursley I."/>
            <person name="Horton D.L."/>
            <person name="Alikhan N.F."/>
            <person name="Baker D."/>
            <person name="Gharbi K."/>
            <person name="Hall N."/>
            <person name="Watson M."/>
            <person name="Adriaenssens E.M."/>
            <person name="Foster-Nyarko E."/>
            <person name="Jarju S."/>
            <person name="Secka A."/>
            <person name="Antonio M."/>
            <person name="Oren A."/>
            <person name="Chaudhuri R.R."/>
            <person name="La Ragione R."/>
            <person name="Hildebrand F."/>
            <person name="Pallen M.J."/>
        </authorList>
    </citation>
    <scope>NUCLEOTIDE SEQUENCE</scope>
    <source>
        <strain evidence="7">CHK152-2871</strain>
    </source>
</reference>
<gene>
    <name evidence="6 7" type="primary">rsmH</name>
    <name evidence="7" type="ORF">IAA86_01005</name>
</gene>
<dbReference type="GO" id="GO:0071424">
    <property type="term" value="F:rRNA (cytosine-N4-)-methyltransferase activity"/>
    <property type="evidence" value="ECO:0007669"/>
    <property type="project" value="UniProtKB-UniRule"/>
</dbReference>
<organism evidence="7 8">
    <name type="scientific">Candidatus Galligastranaerophilus intestinavium</name>
    <dbReference type="NCBI Taxonomy" id="2840836"/>
    <lineage>
        <taxon>Bacteria</taxon>
        <taxon>Candidatus Galligastranaerophilus</taxon>
    </lineage>
</organism>
<dbReference type="Gene3D" id="1.10.150.170">
    <property type="entry name" value="Putative methyltransferase TM0872, insert domain"/>
    <property type="match status" value="1"/>
</dbReference>
<evidence type="ECO:0000256" key="5">
    <source>
        <dbReference type="ARBA" id="ARBA00022691"/>
    </source>
</evidence>
<dbReference type="InterPro" id="IPR023397">
    <property type="entry name" value="SAM-dep_MeTrfase_MraW_recog"/>
</dbReference>
<dbReference type="HAMAP" id="MF_01007">
    <property type="entry name" value="16SrRNA_methyltr_H"/>
    <property type="match status" value="1"/>
</dbReference>
<comment type="subcellular location">
    <subcellularLocation>
        <location evidence="6">Cytoplasm</location>
    </subcellularLocation>
</comment>
<protein>
    <recommendedName>
        <fullName evidence="6">Ribosomal RNA small subunit methyltransferase H</fullName>
        <ecNumber evidence="6">2.1.1.199</ecNumber>
    </recommendedName>
    <alternativeName>
        <fullName evidence="6">16S rRNA m(4)C1402 methyltransferase</fullName>
    </alternativeName>
    <alternativeName>
        <fullName evidence="6">rRNA (cytosine-N(4)-)-methyltransferase RsmH</fullName>
    </alternativeName>
</protein>
<dbReference type="SUPFAM" id="SSF81799">
    <property type="entry name" value="Putative methyltransferase TM0872, insert domain"/>
    <property type="match status" value="1"/>
</dbReference>
<reference evidence="7" key="1">
    <citation type="submission" date="2020-10" db="EMBL/GenBank/DDBJ databases">
        <authorList>
            <person name="Gilroy R."/>
        </authorList>
    </citation>
    <scope>NUCLEOTIDE SEQUENCE</scope>
    <source>
        <strain evidence="7">CHK152-2871</strain>
    </source>
</reference>
<proteinExistence type="inferred from homology"/>
<dbReference type="Proteomes" id="UP000886865">
    <property type="component" value="Unassembled WGS sequence"/>
</dbReference>
<sequence length="307" mass="34778">MQEFNHYSVMLNEAIDALNCDNSDKIFVDATLGGGGHSELILKKISQKGRLISFDVDIDAINASRERLCEYKNLTIIHDSYTNIRENLEKMGIKKITGGIIYDLGASYHQLTSQSRGFSFMKDSPLDMRFGENSKLSAWDVVNKYKESQLVEIFSKYGEEHYSKRIARAIVNSRPINTTLELVDIIRKSTPKTNTKTHCATRVFQAIRIEVNNELLNFEKSLKDVVTLLDTGAIISVITFHSLEDRLAKTLLKNFSLNCRCDKSIPVCRCEGKLVELVNKKPICASEEEIKLNPPSRSAKLRVARRV</sequence>
<dbReference type="InterPro" id="IPR029063">
    <property type="entry name" value="SAM-dependent_MTases_sf"/>
</dbReference>
<dbReference type="EC" id="2.1.1.199" evidence="6"/>
<dbReference type="EMBL" id="DVJQ01000010">
    <property type="protein sequence ID" value="HIS73580.1"/>
    <property type="molecule type" value="Genomic_DNA"/>
</dbReference>
<evidence type="ECO:0000256" key="3">
    <source>
        <dbReference type="ARBA" id="ARBA00022603"/>
    </source>
</evidence>
<comment type="similarity">
    <text evidence="1 6">Belongs to the methyltransferase superfamily. RsmH family.</text>
</comment>
<feature type="binding site" evidence="6">
    <location>
        <position position="81"/>
    </location>
    <ligand>
        <name>S-adenosyl-L-methionine</name>
        <dbReference type="ChEBI" id="CHEBI:59789"/>
    </ligand>
</feature>
<feature type="binding site" evidence="6">
    <location>
        <position position="55"/>
    </location>
    <ligand>
        <name>S-adenosyl-L-methionine</name>
        <dbReference type="ChEBI" id="CHEBI:59789"/>
    </ligand>
</feature>
<dbReference type="GO" id="GO:0070475">
    <property type="term" value="P:rRNA base methylation"/>
    <property type="evidence" value="ECO:0007669"/>
    <property type="project" value="UniProtKB-UniRule"/>
</dbReference>
<dbReference type="PIRSF" id="PIRSF004486">
    <property type="entry name" value="MraW"/>
    <property type="match status" value="1"/>
</dbReference>
<evidence type="ECO:0000256" key="4">
    <source>
        <dbReference type="ARBA" id="ARBA00022679"/>
    </source>
</evidence>
<dbReference type="InterPro" id="IPR002903">
    <property type="entry name" value="RsmH"/>
</dbReference>
<feature type="binding site" evidence="6">
    <location>
        <position position="110"/>
    </location>
    <ligand>
        <name>S-adenosyl-L-methionine</name>
        <dbReference type="ChEBI" id="CHEBI:59789"/>
    </ligand>
</feature>
<evidence type="ECO:0000313" key="8">
    <source>
        <dbReference type="Proteomes" id="UP000886865"/>
    </source>
</evidence>
<comment type="catalytic activity">
    <reaction evidence="6">
        <text>cytidine(1402) in 16S rRNA + S-adenosyl-L-methionine = N(4)-methylcytidine(1402) in 16S rRNA + S-adenosyl-L-homocysteine + H(+)</text>
        <dbReference type="Rhea" id="RHEA:42928"/>
        <dbReference type="Rhea" id="RHEA-COMP:10286"/>
        <dbReference type="Rhea" id="RHEA-COMP:10287"/>
        <dbReference type="ChEBI" id="CHEBI:15378"/>
        <dbReference type="ChEBI" id="CHEBI:57856"/>
        <dbReference type="ChEBI" id="CHEBI:59789"/>
        <dbReference type="ChEBI" id="CHEBI:74506"/>
        <dbReference type="ChEBI" id="CHEBI:82748"/>
        <dbReference type="EC" id="2.1.1.199"/>
    </reaction>
</comment>
<dbReference type="SUPFAM" id="SSF53335">
    <property type="entry name" value="S-adenosyl-L-methionine-dependent methyltransferases"/>
    <property type="match status" value="1"/>
</dbReference>
<name>A0A9D1JWZ0_9BACT</name>
<keyword evidence="3 6" id="KW-0489">Methyltransferase</keyword>
<feature type="binding site" evidence="6">
    <location>
        <begin position="35"/>
        <end position="37"/>
    </location>
    <ligand>
        <name>S-adenosyl-L-methionine</name>
        <dbReference type="ChEBI" id="CHEBI:59789"/>
    </ligand>
</feature>
<evidence type="ECO:0000256" key="2">
    <source>
        <dbReference type="ARBA" id="ARBA00022552"/>
    </source>
</evidence>